<feature type="compositionally biased region" description="Basic and acidic residues" evidence="1">
    <location>
        <begin position="103"/>
        <end position="114"/>
    </location>
</feature>
<reference evidence="2 3" key="1">
    <citation type="journal article" date="2018" name="Mol. Biol. Evol.">
        <title>Broad Genomic Sampling Reveals a Smut Pathogenic Ancestry of the Fungal Clade Ustilaginomycotina.</title>
        <authorList>
            <person name="Kijpornyongpan T."/>
            <person name="Mondo S.J."/>
            <person name="Barry K."/>
            <person name="Sandor L."/>
            <person name="Lee J."/>
            <person name="Lipzen A."/>
            <person name="Pangilinan J."/>
            <person name="LaButti K."/>
            <person name="Hainaut M."/>
            <person name="Henrissat B."/>
            <person name="Grigoriev I.V."/>
            <person name="Spatafora J.W."/>
            <person name="Aime M.C."/>
        </authorList>
    </citation>
    <scope>NUCLEOTIDE SEQUENCE [LARGE SCALE GENOMIC DNA]</scope>
    <source>
        <strain evidence="2 3">MCA 3645</strain>
    </source>
</reference>
<gene>
    <name evidence="2" type="ORF">BCV70DRAFT_3662</name>
</gene>
<keyword evidence="3" id="KW-1185">Reference proteome</keyword>
<feature type="compositionally biased region" description="Polar residues" evidence="1">
    <location>
        <begin position="733"/>
        <end position="743"/>
    </location>
</feature>
<feature type="compositionally biased region" description="Low complexity" evidence="1">
    <location>
        <begin position="757"/>
        <end position="770"/>
    </location>
</feature>
<dbReference type="OrthoDB" id="2549520at2759"/>
<feature type="compositionally biased region" description="Basic and acidic residues" evidence="1">
    <location>
        <begin position="697"/>
        <end position="709"/>
    </location>
</feature>
<name>A0A317XWI1_9BASI</name>
<feature type="compositionally biased region" description="Low complexity" evidence="1">
    <location>
        <begin position="9"/>
        <end position="19"/>
    </location>
</feature>
<sequence length="1018" mass="110332">MDLFQDTGSSRVQGSSFSSMRHEPKVSVSASICTTSSVCSSSGSTHDEYRVLQPGDFRRTKSHLVLRPGSASRTGLSEVLEFSHAAGSRTSSQTGSISVSPRLRAEPELVDAGRTRPRVAHGRRTFGRRSGSKPSTADSLDATALDTQEELVSLDDASMGPDSDVEDDVQEAKVTTGVTSPIDHAQSSTLLSSNNSELMQLKQQASQAWAQYRTVSSPNWPSSDEGHGAILTSVQPKYIPQRVTSLRRSSVVLSAMPRIRSGSASTVTGATTKSRSAPSTSARAAFDILFSDATAAKEYRPSTAASAFASEPPRRSSAPQPDQALSHRRTRPHTASTMSSRSESSFHSYQNSIESGRTPLLLSQTSARRTNALYPAAASALLGPDAIATSSQQPWIRDSSVSQARPETRNNLSVEERRQQVKRTQKLTKMLGEEMLLAASGEQASPFGLAGRSAVEAKRKSLRPQSVSLPFNDSLPPIVAPTIIRPSTNKGYTLAQKLRSGRLHTSKSVGDVFASDLAYPSQSVSLKAATILGIPHPYSSAAFQPEPQENTMRRSACVGRESFHPRPLIPVGFEDLNEPTPKISQLAAFAGAALDEALSPTLPQDPTFEPFETLRVDHEVAAAEARELAVLREERRRRVAKMSRWLGEAVPVSLVAPRQSQKVRLSTISHGTHVEAALLQDSLDSSHSSTRVSRSLACDHRDRSEREAAFSDSHSSLALPEAPWSGSHDHSSPRSNLQSFMSIDSSDSEDEGERHGPSSSSRRPLALSTAHGEASQSGARAAVTGPQQGLDALSAYRKSIDSYDYLLRNDRERLSELASMFTGSQSCHMTRSGDALFRHSGSLTSRAYSSASHVPSLAHCERKRRGSHNVCEDAQGNHLSASVGDQPRRSAAFLELSDSGSESSDLEDIAEEGFKPRSISRHSSIPASDRSLSKLSNFFGSTPSQIIRSQTFHSMALPAEGEFQGSKDRQMSNPEALRTILRSLEEEALDDTKLNMFQKSEITRKVQLLRKRTTKMFT</sequence>
<feature type="compositionally biased region" description="Low complexity" evidence="1">
    <location>
        <begin position="336"/>
        <end position="348"/>
    </location>
</feature>
<evidence type="ECO:0000313" key="3">
    <source>
        <dbReference type="Proteomes" id="UP000246740"/>
    </source>
</evidence>
<feature type="compositionally biased region" description="Basic residues" evidence="1">
    <location>
        <begin position="115"/>
        <end position="131"/>
    </location>
</feature>
<feature type="region of interest" description="Disordered" evidence="1">
    <location>
        <begin position="1"/>
        <end position="27"/>
    </location>
</feature>
<feature type="region of interest" description="Disordered" evidence="1">
    <location>
        <begin position="683"/>
        <end position="785"/>
    </location>
</feature>
<feature type="compositionally biased region" description="Polar residues" evidence="1">
    <location>
        <begin position="88"/>
        <end position="99"/>
    </location>
</feature>
<organism evidence="2 3">
    <name type="scientific">Testicularia cyperi</name>
    <dbReference type="NCBI Taxonomy" id="1882483"/>
    <lineage>
        <taxon>Eukaryota</taxon>
        <taxon>Fungi</taxon>
        <taxon>Dikarya</taxon>
        <taxon>Basidiomycota</taxon>
        <taxon>Ustilaginomycotina</taxon>
        <taxon>Ustilaginomycetes</taxon>
        <taxon>Ustilaginales</taxon>
        <taxon>Anthracoideaceae</taxon>
        <taxon>Testicularia</taxon>
    </lineage>
</organism>
<feature type="region of interest" description="Disordered" evidence="1">
    <location>
        <begin position="85"/>
        <end position="143"/>
    </location>
</feature>
<dbReference type="EMBL" id="KZ819188">
    <property type="protein sequence ID" value="PWZ02635.1"/>
    <property type="molecule type" value="Genomic_DNA"/>
</dbReference>
<dbReference type="InParanoid" id="A0A317XWI1"/>
<evidence type="ECO:0000313" key="2">
    <source>
        <dbReference type="EMBL" id="PWZ02635.1"/>
    </source>
</evidence>
<protein>
    <submittedName>
        <fullName evidence="2">Uncharacterized protein</fullName>
    </submittedName>
</protein>
<dbReference type="AlphaFoldDB" id="A0A317XWI1"/>
<dbReference type="Proteomes" id="UP000246740">
    <property type="component" value="Unassembled WGS sequence"/>
</dbReference>
<feature type="compositionally biased region" description="Low complexity" evidence="1">
    <location>
        <begin position="683"/>
        <end position="696"/>
    </location>
</feature>
<feature type="compositionally biased region" description="Polar residues" evidence="1">
    <location>
        <begin position="394"/>
        <end position="413"/>
    </location>
</feature>
<feature type="region of interest" description="Disordered" evidence="1">
    <location>
        <begin position="394"/>
        <end position="421"/>
    </location>
</feature>
<accession>A0A317XWI1</accession>
<feature type="region of interest" description="Disordered" evidence="1">
    <location>
        <begin position="303"/>
        <end position="350"/>
    </location>
</feature>
<proteinExistence type="predicted"/>
<feature type="region of interest" description="Disordered" evidence="1">
    <location>
        <begin position="894"/>
        <end position="925"/>
    </location>
</feature>
<feature type="compositionally biased region" description="Low complexity" evidence="1">
    <location>
        <begin position="894"/>
        <end position="903"/>
    </location>
</feature>
<evidence type="ECO:0000256" key="1">
    <source>
        <dbReference type="SAM" id="MobiDB-lite"/>
    </source>
</evidence>